<evidence type="ECO:0000256" key="3">
    <source>
        <dbReference type="ARBA" id="ARBA00023125"/>
    </source>
</evidence>
<proteinExistence type="inferred from homology"/>
<dbReference type="InterPro" id="IPR010998">
    <property type="entry name" value="Integrase_recombinase_N"/>
</dbReference>
<evidence type="ECO:0000313" key="10">
    <source>
        <dbReference type="Proteomes" id="UP000295344"/>
    </source>
</evidence>
<evidence type="ECO:0000313" key="9">
    <source>
        <dbReference type="EMBL" id="TDS80372.1"/>
    </source>
</evidence>
<evidence type="ECO:0000256" key="6">
    <source>
        <dbReference type="SAM" id="MobiDB-lite"/>
    </source>
</evidence>
<sequence length="417" mass="46252">MGRPRMPIGSHGVVNVHQVEPGVWRARTLYRFPDGKRRQVERLRRGRTGAKAVQALQEALIDIETPQSGELRGSTRLEVLAAQFLAVKRETDRSPRTIDSYEHALRKSIIPRIGDLRVEEATPGRIQAFLNTVSREHGHGAAKTCRSVLSGMFGLAVRSDVLRSNPMSAVESPRRKVDRAATAIPLDQVPMFLDIIRADEKLRELDLSDLFEFMLFTGCRIGEALALRWTHVDTEAGTITFAATVVRTKERGLEIQEHGKSDSSNRTITVPTEAIDVLGKRERWTEYVFPSFAGKLRDVNNTEADWRANRDRLGYPGFTAHGLRKTCATALDVAGVSARGIAEYLGHKRPSMTQDVYMSRKVGTVDAAGHLDRMFGVSSGAPSGTEMRSAQASRSSGPRGARTHDPRIKSPMLYRLS</sequence>
<evidence type="ECO:0000256" key="2">
    <source>
        <dbReference type="ARBA" id="ARBA00022908"/>
    </source>
</evidence>
<dbReference type="InterPro" id="IPR002104">
    <property type="entry name" value="Integrase_catalytic"/>
</dbReference>
<reference evidence="9 10" key="1">
    <citation type="submission" date="2019-03" db="EMBL/GenBank/DDBJ databases">
        <title>Genomic Encyclopedia of Archaeal and Bacterial Type Strains, Phase II (KMG-II): from individual species to whole genera.</title>
        <authorList>
            <person name="Goeker M."/>
        </authorList>
    </citation>
    <scope>NUCLEOTIDE SEQUENCE [LARGE SCALE GENOMIC DNA]</scope>
    <source>
        <strain evidence="9 10">DSM 24782</strain>
    </source>
</reference>
<feature type="domain" description="Core-binding (CB)" evidence="8">
    <location>
        <begin position="75"/>
        <end position="157"/>
    </location>
</feature>
<dbReference type="InterPro" id="IPR011010">
    <property type="entry name" value="DNA_brk_join_enz"/>
</dbReference>
<dbReference type="InterPro" id="IPR044068">
    <property type="entry name" value="CB"/>
</dbReference>
<dbReference type="GO" id="GO:0003677">
    <property type="term" value="F:DNA binding"/>
    <property type="evidence" value="ECO:0007669"/>
    <property type="project" value="UniProtKB-UniRule"/>
</dbReference>
<comment type="caution">
    <text evidence="9">The sequence shown here is derived from an EMBL/GenBank/DDBJ whole genome shotgun (WGS) entry which is preliminary data.</text>
</comment>
<feature type="region of interest" description="Disordered" evidence="6">
    <location>
        <begin position="376"/>
        <end position="417"/>
    </location>
</feature>
<dbReference type="Pfam" id="PF22022">
    <property type="entry name" value="Phage_int_M"/>
    <property type="match status" value="1"/>
</dbReference>
<keyword evidence="3 5" id="KW-0238">DNA-binding</keyword>
<feature type="compositionally biased region" description="Polar residues" evidence="6">
    <location>
        <begin position="380"/>
        <end position="396"/>
    </location>
</feature>
<dbReference type="Pfam" id="PF00589">
    <property type="entry name" value="Phage_integrase"/>
    <property type="match status" value="1"/>
</dbReference>
<keyword evidence="4" id="KW-0233">DNA recombination</keyword>
<dbReference type="InterPro" id="IPR053876">
    <property type="entry name" value="Phage_int_M"/>
</dbReference>
<dbReference type="CDD" id="cd01189">
    <property type="entry name" value="INT_ICEBs1_C_like"/>
    <property type="match status" value="1"/>
</dbReference>
<organism evidence="9 10">
    <name type="scientific">Amnibacterium kyonggiense</name>
    <dbReference type="NCBI Taxonomy" id="595671"/>
    <lineage>
        <taxon>Bacteria</taxon>
        <taxon>Bacillati</taxon>
        <taxon>Actinomycetota</taxon>
        <taxon>Actinomycetes</taxon>
        <taxon>Micrococcales</taxon>
        <taxon>Microbacteriaceae</taxon>
        <taxon>Amnibacterium</taxon>
    </lineage>
</organism>
<comment type="similarity">
    <text evidence="1">Belongs to the 'phage' integrase family.</text>
</comment>
<accession>A0A4R7FRC8</accession>
<dbReference type="Gene3D" id="1.10.443.10">
    <property type="entry name" value="Intergrase catalytic core"/>
    <property type="match status" value="1"/>
</dbReference>
<name>A0A4R7FRC8_9MICO</name>
<gene>
    <name evidence="9" type="ORF">CLV52_0931</name>
</gene>
<keyword evidence="2" id="KW-0229">DNA integration</keyword>
<dbReference type="GO" id="GO:0015074">
    <property type="term" value="P:DNA integration"/>
    <property type="evidence" value="ECO:0007669"/>
    <property type="project" value="UniProtKB-KW"/>
</dbReference>
<dbReference type="PANTHER" id="PTHR30629:SF2">
    <property type="entry name" value="PROPHAGE INTEGRASE INTS-RELATED"/>
    <property type="match status" value="1"/>
</dbReference>
<evidence type="ECO:0000256" key="5">
    <source>
        <dbReference type="PROSITE-ProRule" id="PRU01248"/>
    </source>
</evidence>
<evidence type="ECO:0000256" key="4">
    <source>
        <dbReference type="ARBA" id="ARBA00023172"/>
    </source>
</evidence>
<dbReference type="SUPFAM" id="SSF56349">
    <property type="entry name" value="DNA breaking-rejoining enzymes"/>
    <property type="match status" value="1"/>
</dbReference>
<evidence type="ECO:0000259" key="7">
    <source>
        <dbReference type="PROSITE" id="PS51898"/>
    </source>
</evidence>
<dbReference type="PROSITE" id="PS51898">
    <property type="entry name" value="TYR_RECOMBINASE"/>
    <property type="match status" value="1"/>
</dbReference>
<dbReference type="EMBL" id="SOAM01000001">
    <property type="protein sequence ID" value="TDS80372.1"/>
    <property type="molecule type" value="Genomic_DNA"/>
</dbReference>
<dbReference type="Gene3D" id="1.10.150.130">
    <property type="match status" value="1"/>
</dbReference>
<evidence type="ECO:0000259" key="8">
    <source>
        <dbReference type="PROSITE" id="PS51900"/>
    </source>
</evidence>
<dbReference type="PANTHER" id="PTHR30629">
    <property type="entry name" value="PROPHAGE INTEGRASE"/>
    <property type="match status" value="1"/>
</dbReference>
<feature type="domain" description="Tyr recombinase" evidence="7">
    <location>
        <begin position="179"/>
        <end position="372"/>
    </location>
</feature>
<dbReference type="InterPro" id="IPR050808">
    <property type="entry name" value="Phage_Integrase"/>
</dbReference>
<dbReference type="GO" id="GO:0006310">
    <property type="term" value="P:DNA recombination"/>
    <property type="evidence" value="ECO:0007669"/>
    <property type="project" value="UniProtKB-KW"/>
</dbReference>
<keyword evidence="10" id="KW-1185">Reference proteome</keyword>
<protein>
    <submittedName>
        <fullName evidence="9">Site-specific recombinase XerD</fullName>
    </submittedName>
</protein>
<dbReference type="PROSITE" id="PS51900">
    <property type="entry name" value="CB"/>
    <property type="match status" value="1"/>
</dbReference>
<dbReference type="Proteomes" id="UP000295344">
    <property type="component" value="Unassembled WGS sequence"/>
</dbReference>
<dbReference type="InterPro" id="IPR013762">
    <property type="entry name" value="Integrase-like_cat_sf"/>
</dbReference>
<evidence type="ECO:0000256" key="1">
    <source>
        <dbReference type="ARBA" id="ARBA00008857"/>
    </source>
</evidence>
<dbReference type="AlphaFoldDB" id="A0A4R7FRC8"/>
<dbReference type="AntiFam" id="ANF00012">
    <property type="entry name" value="tRNA translation"/>
</dbReference>